<dbReference type="GO" id="GO:0006144">
    <property type="term" value="P:purine nucleobase metabolic process"/>
    <property type="evidence" value="ECO:0007669"/>
    <property type="project" value="UniProtKB-KW"/>
</dbReference>
<sequence length="175" mass="19463">MALLQPQELRVADEAQQIMTLDLLFEPSPAIHSTLIPIVRDSEYTSYSELIEACKTRLFSLASSSSSSSPDKTLLSILGSHPRLGAKKVESAQSVAEQANLQGQGEELAKLNKEYEEKFPGLRYVVFVNGRGRPEIMENMRSRISRDDFSKEVDEALQAMCDIANDRASKLSVKQ</sequence>
<reference evidence="3" key="1">
    <citation type="submission" date="2013-05" db="EMBL/GenBank/DDBJ databases">
        <title>Draft genome sequences of six wheat associated Fusarium spp. isolates.</title>
        <authorList>
            <person name="Moolhuijzen P.M."/>
            <person name="Manners J.M."/>
            <person name="Wilcox S."/>
            <person name="Bellgard M.I."/>
            <person name="Gardiner D.M."/>
        </authorList>
    </citation>
    <scope>NUCLEOTIDE SEQUENCE</scope>
    <source>
        <strain evidence="3">CS5907</strain>
    </source>
</reference>
<dbReference type="InterPro" id="IPR018020">
    <property type="entry name" value="OHCU_decarboxylase"/>
</dbReference>
<proteinExistence type="predicted"/>
<dbReference type="PANTHER" id="PTHR37987">
    <property type="entry name" value="CHROMOSOME 9, WHOLE GENOME SHOTGUN SEQUENCE"/>
    <property type="match status" value="1"/>
</dbReference>
<gene>
    <name evidence="3" type="ORF">BN851_0129890</name>
</gene>
<comment type="caution">
    <text evidence="3">The sequence shown here is derived from an EMBL/GenBank/DDBJ whole genome shotgun (WGS) entry which is preliminary data.</text>
</comment>
<dbReference type="InterPro" id="IPR036778">
    <property type="entry name" value="OHCU_decarboxylase_sf"/>
</dbReference>
<protein>
    <submittedName>
        <fullName evidence="3">WGS project CBMG000000000 data, contig CS5907-c003024</fullName>
    </submittedName>
</protein>
<name>A0A090M9S0_9HYPO</name>
<dbReference type="SUPFAM" id="SSF158694">
    <property type="entry name" value="UraD-Like"/>
    <property type="match status" value="1"/>
</dbReference>
<dbReference type="Gene3D" id="1.10.3330.10">
    <property type="entry name" value="Oxo-4-hydroxy-4-carboxy-5-ureidoimidazoline decarboxylase"/>
    <property type="match status" value="1"/>
</dbReference>
<accession>A0A090M9S0</accession>
<keyword evidence="1" id="KW-0659">Purine metabolism</keyword>
<evidence type="ECO:0000313" key="3">
    <source>
        <dbReference type="EMBL" id="CEG03878.1"/>
    </source>
</evidence>
<dbReference type="PANTHER" id="PTHR37987:SF1">
    <property type="entry name" value="OXO-4-HYDROXY-4-CARBOXY-5-UREIDOIMIDAZOLINE DECARBOXYLASE DOMAIN-CONTAINING PROTEIN"/>
    <property type="match status" value="1"/>
</dbReference>
<feature type="domain" description="Oxo-4-hydroxy-4-carboxy-5-ureidoimidazoline decarboxylase" evidence="2">
    <location>
        <begin position="12"/>
        <end position="168"/>
    </location>
</feature>
<evidence type="ECO:0000256" key="1">
    <source>
        <dbReference type="ARBA" id="ARBA00022631"/>
    </source>
</evidence>
<dbReference type="EMBL" id="CBMG010003009">
    <property type="protein sequence ID" value="CEG03878.1"/>
    <property type="molecule type" value="Genomic_DNA"/>
</dbReference>
<evidence type="ECO:0000259" key="2">
    <source>
        <dbReference type="Pfam" id="PF09349"/>
    </source>
</evidence>
<dbReference type="AlphaFoldDB" id="A0A090M9S0"/>
<dbReference type="Pfam" id="PF09349">
    <property type="entry name" value="OHCU_decarbox"/>
    <property type="match status" value="1"/>
</dbReference>
<organism evidence="3">
    <name type="scientific">Fusarium acuminatum CS5907</name>
    <dbReference type="NCBI Taxonomy" id="1318461"/>
    <lineage>
        <taxon>Eukaryota</taxon>
        <taxon>Fungi</taxon>
        <taxon>Dikarya</taxon>
        <taxon>Ascomycota</taxon>
        <taxon>Pezizomycotina</taxon>
        <taxon>Sordariomycetes</taxon>
        <taxon>Hypocreomycetidae</taxon>
        <taxon>Hypocreales</taxon>
        <taxon>Nectriaceae</taxon>
        <taxon>Fusarium</taxon>
        <taxon>Fusarium tricinctum species complex</taxon>
    </lineage>
</organism>